<dbReference type="Pfam" id="PF22936">
    <property type="entry name" value="Pol_BBD"/>
    <property type="match status" value="1"/>
</dbReference>
<evidence type="ECO:0000259" key="3">
    <source>
        <dbReference type="Pfam" id="PF22936"/>
    </source>
</evidence>
<dbReference type="PANTHER" id="PTHR11439:SF455">
    <property type="entry name" value="RLK (RECEPTOR-LIKE PROTEIN KINASE) 8, PUTATIVE-RELATED"/>
    <property type="match status" value="1"/>
</dbReference>
<dbReference type="Pfam" id="PF07727">
    <property type="entry name" value="RVT_2"/>
    <property type="match status" value="1"/>
</dbReference>
<dbReference type="CDD" id="cd09272">
    <property type="entry name" value="RNase_HI_RT_Ty1"/>
    <property type="match status" value="1"/>
</dbReference>
<evidence type="ECO:0000259" key="2">
    <source>
        <dbReference type="Pfam" id="PF07727"/>
    </source>
</evidence>
<dbReference type="PANTHER" id="PTHR11439">
    <property type="entry name" value="GAG-POL-RELATED RETROTRANSPOSON"/>
    <property type="match status" value="1"/>
</dbReference>
<keyword evidence="1" id="KW-0378">Hydrolase</keyword>
<reference evidence="4" key="1">
    <citation type="submission" date="2018-02" db="EMBL/GenBank/DDBJ databases">
        <authorList>
            <person name="Cohen D.B."/>
            <person name="Kent A.D."/>
        </authorList>
    </citation>
    <scope>NUCLEOTIDE SEQUENCE</scope>
</reference>
<dbReference type="InterPro" id="IPR013103">
    <property type="entry name" value="RVT_2"/>
</dbReference>
<keyword evidence="1" id="KW-0064">Aspartyl protease</keyword>
<name>A0A2N9IEI4_FAGSY</name>
<dbReference type="InterPro" id="IPR054722">
    <property type="entry name" value="PolX-like_BBD"/>
</dbReference>
<evidence type="ECO:0000256" key="1">
    <source>
        <dbReference type="ARBA" id="ARBA00022750"/>
    </source>
</evidence>
<sequence length="799" mass="88418">MNYAYQGRHPPAKLAAMATSVPTQPAQTTWISDTGATDHFTPDLNTIPDNHAYTDSQLVSVGNGQQLPISNIGNGQIRTSSYLFHLRKVLHVPSMKSNLLFVHRFCRDNACSFHFDAHRFQITNLFTAKPLYMGFSKDGLYPIHGLSLPSWNSCLSSCPSRSALSSPSPANSKTECLSSVCSNASQADLWHMRLGHPQPHVFKQLSSPIPSQIPNPITSSPSAPAAPLSVSPAPPALPITDPPLLHTSLAPILPTISSHPMQTRSKSGIFKKKSLNSITTNYLQTEPPTYTIASKIPEWQQAMASEFEALQRQQTWSLVPSSSPQNVVGCRWVYKIKRNPDGSVSRYKARLVAKGFHQQAGVDYAETFSPVVKPPTVRIILSLAAHHHWTLRQLDVSNAFLHGVLKETVFMSQPLGFVDEDHPSHVCQLHKSLYGLKQAPRAWFERFTSHLLTLGFIASVADSSLFVLRQGSVTVYLLLYVDDIIITGNDSSTITSIISQLSTAFELKDLGPLRYFLGLQIDYTKTGFFVHQRKYLTDLLTKFHMLDSKVVPTPIVLSPALTPSEDDVLSDPTAYRSLVGALQYATFTRPDITFAVNRVCQFMHKPTSTHFVAAKRILRFLKGTLDKGILFQPGPLALTAFTDADWASDPADRRSTSGITVFLGHNPITWVSKKQYTVSRSSTEAEYRSLATGAAELSWLRQVLCDLGLYLASAPVIWCDNTSALALASNPVFHDRTKHIEVDYHFVREKVVRGDISVQFISTDDQIADIFTKALPSPRFHHLSSKLLVCSTDHSFEGG</sequence>
<feature type="domain" description="Retrovirus-related Pol polyprotein from transposon TNT 1-94-like beta-barrel" evidence="3">
    <location>
        <begin position="30"/>
        <end position="105"/>
    </location>
</feature>
<dbReference type="InterPro" id="IPR043502">
    <property type="entry name" value="DNA/RNA_pol_sf"/>
</dbReference>
<dbReference type="AlphaFoldDB" id="A0A2N9IEI4"/>
<evidence type="ECO:0000313" key="4">
    <source>
        <dbReference type="EMBL" id="SPD22449.1"/>
    </source>
</evidence>
<keyword evidence="1" id="KW-0645">Protease</keyword>
<dbReference type="EMBL" id="OIVN01005445">
    <property type="protein sequence ID" value="SPD22449.1"/>
    <property type="molecule type" value="Genomic_DNA"/>
</dbReference>
<protein>
    <submittedName>
        <fullName evidence="4">Uncharacterized protein</fullName>
    </submittedName>
</protein>
<gene>
    <name evidence="4" type="ORF">FSB_LOCUS50331</name>
</gene>
<proteinExistence type="predicted"/>
<organism evidence="4">
    <name type="scientific">Fagus sylvatica</name>
    <name type="common">Beechnut</name>
    <dbReference type="NCBI Taxonomy" id="28930"/>
    <lineage>
        <taxon>Eukaryota</taxon>
        <taxon>Viridiplantae</taxon>
        <taxon>Streptophyta</taxon>
        <taxon>Embryophyta</taxon>
        <taxon>Tracheophyta</taxon>
        <taxon>Spermatophyta</taxon>
        <taxon>Magnoliopsida</taxon>
        <taxon>eudicotyledons</taxon>
        <taxon>Gunneridae</taxon>
        <taxon>Pentapetalae</taxon>
        <taxon>rosids</taxon>
        <taxon>fabids</taxon>
        <taxon>Fagales</taxon>
        <taxon>Fagaceae</taxon>
        <taxon>Fagus</taxon>
    </lineage>
</organism>
<dbReference type="GO" id="GO:0004190">
    <property type="term" value="F:aspartic-type endopeptidase activity"/>
    <property type="evidence" value="ECO:0007669"/>
    <property type="project" value="UniProtKB-KW"/>
</dbReference>
<accession>A0A2N9IEI4</accession>
<dbReference type="SUPFAM" id="SSF56672">
    <property type="entry name" value="DNA/RNA polymerases"/>
    <property type="match status" value="1"/>
</dbReference>
<feature type="domain" description="Reverse transcriptase Ty1/copia-type" evidence="2">
    <location>
        <begin position="314"/>
        <end position="556"/>
    </location>
</feature>